<dbReference type="Proteomes" id="UP000255534">
    <property type="component" value="Unassembled WGS sequence"/>
</dbReference>
<accession>A0A379Y2A1</accession>
<evidence type="ECO:0000313" key="1">
    <source>
        <dbReference type="EMBL" id="SUI39712.1"/>
    </source>
</evidence>
<organism evidence="1 2">
    <name type="scientific">Salmonella enterica I</name>
    <dbReference type="NCBI Taxonomy" id="59201"/>
    <lineage>
        <taxon>Bacteria</taxon>
        <taxon>Pseudomonadati</taxon>
        <taxon>Pseudomonadota</taxon>
        <taxon>Gammaproteobacteria</taxon>
        <taxon>Enterobacterales</taxon>
        <taxon>Enterobacteriaceae</taxon>
        <taxon>Salmonella</taxon>
    </lineage>
</organism>
<protein>
    <submittedName>
        <fullName evidence="1">Uncharacterized protein</fullName>
    </submittedName>
</protein>
<evidence type="ECO:0000313" key="2">
    <source>
        <dbReference type="Proteomes" id="UP000255534"/>
    </source>
</evidence>
<dbReference type="AlphaFoldDB" id="A0A379Y2A1"/>
<gene>
    <name evidence="1" type="ORF">NCTC5798_06154</name>
</gene>
<name>A0A379Y2A1_SALET</name>
<reference evidence="1 2" key="1">
    <citation type="submission" date="2018-06" db="EMBL/GenBank/DDBJ databases">
        <authorList>
            <consortium name="Pathogen Informatics"/>
            <person name="Doyle S."/>
        </authorList>
    </citation>
    <scope>NUCLEOTIDE SEQUENCE [LARGE SCALE GENOMIC DNA]</scope>
    <source>
        <strain evidence="1 2">NCTC5798</strain>
    </source>
</reference>
<sequence length="85" mass="9571">MSVNHFIVKIMCRNGEYEHTKVALIASDNEANASQTALLNECRCEVDALNFEDGGVYDLGGEFFYQVKSCQPVPPHDAEIMLRYL</sequence>
<dbReference type="EMBL" id="UGXK01000002">
    <property type="protein sequence ID" value="SUI39712.1"/>
    <property type="molecule type" value="Genomic_DNA"/>
</dbReference>
<proteinExistence type="predicted"/>